<name>A0ABN3PYB2_9ACTN</name>
<protein>
    <recommendedName>
        <fullName evidence="3">EVE domain-containing protein</fullName>
    </recommendedName>
</protein>
<organism evidence="1 2">
    <name type="scientific">Streptomyces axinellae</name>
    <dbReference type="NCBI Taxonomy" id="552788"/>
    <lineage>
        <taxon>Bacteria</taxon>
        <taxon>Bacillati</taxon>
        <taxon>Actinomycetota</taxon>
        <taxon>Actinomycetes</taxon>
        <taxon>Kitasatosporales</taxon>
        <taxon>Streptomycetaceae</taxon>
        <taxon>Streptomyces</taxon>
    </lineage>
</organism>
<proteinExistence type="predicted"/>
<sequence>MLEAPANYLLVVSDREALGWILGSQRAAFPPSRRKTPSALNINDRLLVYTTRGCFRNPTRDRGRLVARALVRSHEAVLHSPVQFGERSFARGCDLEITSLAPLDAGPVLANLVPRLRTFPASWATHIRRTLVPLDDHDFGELTSALEAVAVPRKTALQPYLDRARLSIARPK</sequence>
<evidence type="ECO:0008006" key="3">
    <source>
        <dbReference type="Google" id="ProtNLM"/>
    </source>
</evidence>
<keyword evidence="2" id="KW-1185">Reference proteome</keyword>
<evidence type="ECO:0000313" key="2">
    <source>
        <dbReference type="Proteomes" id="UP001501447"/>
    </source>
</evidence>
<dbReference type="Proteomes" id="UP001501447">
    <property type="component" value="Unassembled WGS sequence"/>
</dbReference>
<reference evidence="1 2" key="1">
    <citation type="journal article" date="2019" name="Int. J. Syst. Evol. Microbiol.">
        <title>The Global Catalogue of Microorganisms (GCM) 10K type strain sequencing project: providing services to taxonomists for standard genome sequencing and annotation.</title>
        <authorList>
            <consortium name="The Broad Institute Genomics Platform"/>
            <consortium name="The Broad Institute Genome Sequencing Center for Infectious Disease"/>
            <person name="Wu L."/>
            <person name="Ma J."/>
        </authorList>
    </citation>
    <scope>NUCLEOTIDE SEQUENCE [LARGE SCALE GENOMIC DNA]</scope>
    <source>
        <strain evidence="1 2">JCM 16373</strain>
    </source>
</reference>
<gene>
    <name evidence="1" type="ORF">GCM10009863_19730</name>
</gene>
<dbReference type="EMBL" id="BAAARJ010000005">
    <property type="protein sequence ID" value="GAA2606291.1"/>
    <property type="molecule type" value="Genomic_DNA"/>
</dbReference>
<comment type="caution">
    <text evidence="1">The sequence shown here is derived from an EMBL/GenBank/DDBJ whole genome shotgun (WGS) entry which is preliminary data.</text>
</comment>
<accession>A0ABN3PYB2</accession>
<evidence type="ECO:0000313" key="1">
    <source>
        <dbReference type="EMBL" id="GAA2606291.1"/>
    </source>
</evidence>